<gene>
    <name evidence="1" type="ORF">SPPYR_0158</name>
</gene>
<organism evidence="1">
    <name type="scientific">uncultured Sphingopyxis sp</name>
    <dbReference type="NCBI Taxonomy" id="310581"/>
    <lineage>
        <taxon>Bacteria</taxon>
        <taxon>Pseudomonadati</taxon>
        <taxon>Pseudomonadota</taxon>
        <taxon>Alphaproteobacteria</taxon>
        <taxon>Sphingomonadales</taxon>
        <taxon>Sphingomonadaceae</taxon>
        <taxon>Sphingopyxis</taxon>
        <taxon>environmental samples</taxon>
    </lineage>
</organism>
<dbReference type="Pfam" id="PF14234">
    <property type="entry name" value="DUF4336"/>
    <property type="match status" value="1"/>
</dbReference>
<dbReference type="SUPFAM" id="SSF56281">
    <property type="entry name" value="Metallo-hydrolase/oxidoreductase"/>
    <property type="match status" value="1"/>
</dbReference>
<reference evidence="1" key="1">
    <citation type="submission" date="2016-03" db="EMBL/GenBank/DDBJ databases">
        <authorList>
            <person name="Ploux O."/>
        </authorList>
    </citation>
    <scope>NUCLEOTIDE SEQUENCE</scope>
    <source>
        <strain evidence="1">UC10</strain>
    </source>
</reference>
<dbReference type="InterPro" id="IPR025638">
    <property type="entry name" value="DUF4336"/>
</dbReference>
<evidence type="ECO:0000313" key="1">
    <source>
        <dbReference type="EMBL" id="SBV31278.1"/>
    </source>
</evidence>
<accession>A0A1Y5PMQ0</accession>
<dbReference type="PANTHER" id="PTHR33835:SF1">
    <property type="entry name" value="METALLO-BETA-LACTAMASE DOMAIN-CONTAINING PROTEIN"/>
    <property type="match status" value="1"/>
</dbReference>
<name>A0A1Y5PMQ0_9SPHN</name>
<dbReference type="KEGG" id="sphu:SPPYR_0158"/>
<protein>
    <recommendedName>
        <fullName evidence="2">DUF4336 domain-containing protein</fullName>
    </recommendedName>
</protein>
<dbReference type="AlphaFoldDB" id="A0A1Y5PMQ0"/>
<evidence type="ECO:0008006" key="2">
    <source>
        <dbReference type="Google" id="ProtNLM"/>
    </source>
</evidence>
<dbReference type="PANTHER" id="PTHR33835">
    <property type="entry name" value="YALI0C07656P"/>
    <property type="match status" value="1"/>
</dbReference>
<dbReference type="InterPro" id="IPR036866">
    <property type="entry name" value="RibonucZ/Hydroxyglut_hydro"/>
</dbReference>
<proteinExistence type="predicted"/>
<sequence>MKGGRRIYTLPSMSSFVPYAPLNVPKPFGERIWTVDGPEIRMDYGPASMPFPTRMTVVRLPGRRLWIHSPIAPDEALFAAIDRLGEVAWLVAPNSIHYWYVADWQARYPAARTLAVPGLAEKAKRDFRIDALLEGPAMPLPGGIAGVLVPGTMVSEAVFFHAASRTVILADLIENFEPARVRSRLFRWLVRLAGVAHPAGGTPADMRLTFWPRRRAVRAAMTEIVAWDCERVVMAHGLPYERGGAAELRRAFGWAL</sequence>
<dbReference type="EMBL" id="LT598653">
    <property type="protein sequence ID" value="SBV31278.1"/>
    <property type="molecule type" value="Genomic_DNA"/>
</dbReference>